<evidence type="ECO:0000256" key="1">
    <source>
        <dbReference type="ARBA" id="ARBA00009580"/>
    </source>
</evidence>
<evidence type="ECO:0000256" key="5">
    <source>
        <dbReference type="ARBA" id="ARBA00022912"/>
    </source>
</evidence>
<keyword evidence="5" id="KW-0904">Protein phosphatase</keyword>
<dbReference type="PROSITE" id="PS50054">
    <property type="entry name" value="TYR_PHOSPHATASE_DUAL"/>
    <property type="match status" value="1"/>
</dbReference>
<accession>A0A7S0MTS6</accession>
<organism evidence="12">
    <name type="scientific">Cryptomonas curvata</name>
    <dbReference type="NCBI Taxonomy" id="233186"/>
    <lineage>
        <taxon>Eukaryota</taxon>
        <taxon>Cryptophyceae</taxon>
        <taxon>Cryptomonadales</taxon>
        <taxon>Cryptomonadaceae</taxon>
        <taxon>Cryptomonas</taxon>
    </lineage>
</organism>
<dbReference type="GO" id="GO:0004725">
    <property type="term" value="F:protein tyrosine phosphatase activity"/>
    <property type="evidence" value="ECO:0007669"/>
    <property type="project" value="UniProtKB-EC"/>
</dbReference>
<proteinExistence type="inferred from homology"/>
<dbReference type="GO" id="GO:0005737">
    <property type="term" value="C:cytoplasm"/>
    <property type="evidence" value="ECO:0007669"/>
    <property type="project" value="UniProtKB-ARBA"/>
</dbReference>
<keyword evidence="8" id="KW-0636">Prenylation</keyword>
<evidence type="ECO:0000256" key="4">
    <source>
        <dbReference type="ARBA" id="ARBA00022801"/>
    </source>
</evidence>
<dbReference type="InterPro" id="IPR003595">
    <property type="entry name" value="Tyr_Pase_cat"/>
</dbReference>
<dbReference type="Gene3D" id="3.90.190.10">
    <property type="entry name" value="Protein tyrosine phosphatase superfamily"/>
    <property type="match status" value="1"/>
</dbReference>
<dbReference type="PANTHER" id="PTHR23339">
    <property type="entry name" value="TYROSINE SPECIFIC PROTEIN PHOSPHATASE AND DUAL SPECIFICITY PROTEIN PHOSPHATASE"/>
    <property type="match status" value="1"/>
</dbReference>
<keyword evidence="4" id="KW-0378">Hydrolase</keyword>
<dbReference type="CDD" id="cd14500">
    <property type="entry name" value="PTP-IVa"/>
    <property type="match status" value="1"/>
</dbReference>
<comment type="similarity">
    <text evidence="1">Belongs to the protein-tyrosine phosphatase family.</text>
</comment>
<gene>
    <name evidence="12" type="ORF">CCUR1050_LOCUS26979</name>
</gene>
<dbReference type="InterPro" id="IPR029021">
    <property type="entry name" value="Prot-tyrosine_phosphatase-like"/>
</dbReference>
<feature type="domain" description="Tyrosine-protein phosphatase" evidence="10">
    <location>
        <begin position="8"/>
        <end position="184"/>
    </location>
</feature>
<dbReference type="PROSITE" id="PS50056">
    <property type="entry name" value="TYR_PHOSPHATASE_2"/>
    <property type="match status" value="1"/>
</dbReference>
<dbReference type="InterPro" id="IPR000242">
    <property type="entry name" value="PTP_cat"/>
</dbReference>
<dbReference type="InterPro" id="IPR020422">
    <property type="entry name" value="TYR_PHOSPHATASE_DUAL_dom"/>
</dbReference>
<keyword evidence="3" id="KW-0488">Methylation</keyword>
<evidence type="ECO:0000256" key="9">
    <source>
        <dbReference type="ARBA" id="ARBA00051722"/>
    </source>
</evidence>
<dbReference type="FunFam" id="3.90.190.10:FF:000086">
    <property type="entry name" value="Protein tyrosine phosphatase-like protein"/>
    <property type="match status" value="1"/>
</dbReference>
<protein>
    <recommendedName>
        <fullName evidence="2">protein-tyrosine-phosphatase</fullName>
        <ecNumber evidence="2">3.1.3.48</ecNumber>
    </recommendedName>
</protein>
<evidence type="ECO:0000259" key="10">
    <source>
        <dbReference type="PROSITE" id="PS50054"/>
    </source>
</evidence>
<evidence type="ECO:0000256" key="6">
    <source>
        <dbReference type="ARBA" id="ARBA00023157"/>
    </source>
</evidence>
<evidence type="ECO:0000256" key="3">
    <source>
        <dbReference type="ARBA" id="ARBA00022481"/>
    </source>
</evidence>
<sequence>MTMQNYITPVSRVENENGLKFVIFDAPNESNVHHYIKELLAQGVKHVVRVCEPTYSMKSMEEAGIHVHDWPYPDGDPPPDQIIDSWLDLTHSTFSGEQSKSKIVRVLSKAASSSKGTSDKGIIAIHCIAGLGRAPVLVAIALIEGGMDPLDAVHLIRSCRRGAINSKQLSFLESYRRRSKKDGCVVQ</sequence>
<evidence type="ECO:0000256" key="2">
    <source>
        <dbReference type="ARBA" id="ARBA00013064"/>
    </source>
</evidence>
<reference evidence="12" key="1">
    <citation type="submission" date="2021-01" db="EMBL/GenBank/DDBJ databases">
        <authorList>
            <person name="Corre E."/>
            <person name="Pelletier E."/>
            <person name="Niang G."/>
            <person name="Scheremetjew M."/>
            <person name="Finn R."/>
            <person name="Kale V."/>
            <person name="Holt S."/>
            <person name="Cochrane G."/>
            <person name="Meng A."/>
            <person name="Brown T."/>
            <person name="Cohen L."/>
        </authorList>
    </citation>
    <scope>NUCLEOTIDE SEQUENCE</scope>
    <source>
        <strain evidence="12">CCAP979/52</strain>
    </source>
</reference>
<dbReference type="Pfam" id="PF00102">
    <property type="entry name" value="Y_phosphatase"/>
    <property type="match status" value="1"/>
</dbReference>
<dbReference type="AlphaFoldDB" id="A0A7S0MTS6"/>
<name>A0A7S0MTS6_9CRYP</name>
<evidence type="ECO:0000313" key="12">
    <source>
        <dbReference type="EMBL" id="CAD8651105.1"/>
    </source>
</evidence>
<evidence type="ECO:0000256" key="7">
    <source>
        <dbReference type="ARBA" id="ARBA00023288"/>
    </source>
</evidence>
<dbReference type="SUPFAM" id="SSF52799">
    <property type="entry name" value="(Phosphotyrosine protein) phosphatases II"/>
    <property type="match status" value="1"/>
</dbReference>
<dbReference type="EC" id="3.1.3.48" evidence="2"/>
<evidence type="ECO:0000259" key="11">
    <source>
        <dbReference type="PROSITE" id="PS50056"/>
    </source>
</evidence>
<comment type="catalytic activity">
    <reaction evidence="9">
        <text>O-phospho-L-tyrosyl-[protein] + H2O = L-tyrosyl-[protein] + phosphate</text>
        <dbReference type="Rhea" id="RHEA:10684"/>
        <dbReference type="Rhea" id="RHEA-COMP:10136"/>
        <dbReference type="Rhea" id="RHEA-COMP:20101"/>
        <dbReference type="ChEBI" id="CHEBI:15377"/>
        <dbReference type="ChEBI" id="CHEBI:43474"/>
        <dbReference type="ChEBI" id="CHEBI:46858"/>
        <dbReference type="ChEBI" id="CHEBI:61978"/>
        <dbReference type="EC" id="3.1.3.48"/>
    </reaction>
</comment>
<keyword evidence="7" id="KW-0449">Lipoprotein</keyword>
<keyword evidence="6" id="KW-1015">Disulfide bond</keyword>
<dbReference type="InterPro" id="IPR000387">
    <property type="entry name" value="Tyr_Pase_dom"/>
</dbReference>
<dbReference type="InterPro" id="IPR050561">
    <property type="entry name" value="PTP"/>
</dbReference>
<feature type="domain" description="Tyrosine specific protein phosphatases" evidence="11">
    <location>
        <begin position="98"/>
        <end position="171"/>
    </location>
</feature>
<dbReference type="SMART" id="SM00404">
    <property type="entry name" value="PTPc_motif"/>
    <property type="match status" value="1"/>
</dbReference>
<dbReference type="EMBL" id="HBEZ01049011">
    <property type="protein sequence ID" value="CAD8651105.1"/>
    <property type="molecule type" value="Transcribed_RNA"/>
</dbReference>
<evidence type="ECO:0000256" key="8">
    <source>
        <dbReference type="ARBA" id="ARBA00023289"/>
    </source>
</evidence>